<dbReference type="AlphaFoldDB" id="A0AAD7TVA5"/>
<accession>A0AAD7TVA5</accession>
<dbReference type="Proteomes" id="UP001215151">
    <property type="component" value="Unassembled WGS sequence"/>
</dbReference>
<evidence type="ECO:0008006" key="4">
    <source>
        <dbReference type="Google" id="ProtNLM"/>
    </source>
</evidence>
<feature type="region of interest" description="Disordered" evidence="1">
    <location>
        <begin position="1"/>
        <end position="37"/>
    </location>
</feature>
<sequence>MERYPPESTVRRRNSEATETLPPIGSQTSWPGDDGADGLLNETAAPLYSAFGGMASSQSGPISTPVQFLRDGELRDALLSYNYAVFAAANNTELLLSRTGRYGQIMPAIFHTNRTELLRDPLPKSTRRAAPPLFSRPQALWCASAWLALVATTVSQSPSLATPFATLTPSFPDAPTGLGQERKLRSRISKPKCVRPPTPKPERSRDGGSWSIRCPVAGCGHVQGNKRVCDMRRHLNHHFPPWYLCGIPVAELDEEEFEELQTLECTVGHCDELNLDYMGGCGKVFTSKKSLTTHFETNQACYRRL</sequence>
<evidence type="ECO:0000313" key="3">
    <source>
        <dbReference type="Proteomes" id="UP001215151"/>
    </source>
</evidence>
<evidence type="ECO:0000313" key="2">
    <source>
        <dbReference type="EMBL" id="KAJ8483384.1"/>
    </source>
</evidence>
<evidence type="ECO:0000256" key="1">
    <source>
        <dbReference type="SAM" id="MobiDB-lite"/>
    </source>
</evidence>
<feature type="compositionally biased region" description="Basic and acidic residues" evidence="1">
    <location>
        <begin position="1"/>
        <end position="16"/>
    </location>
</feature>
<comment type="caution">
    <text evidence="2">The sequence shown here is derived from an EMBL/GenBank/DDBJ whole genome shotgun (WGS) entry which is preliminary data.</text>
</comment>
<organism evidence="2 3">
    <name type="scientific">Trametes cubensis</name>
    <dbReference type="NCBI Taxonomy" id="1111947"/>
    <lineage>
        <taxon>Eukaryota</taxon>
        <taxon>Fungi</taxon>
        <taxon>Dikarya</taxon>
        <taxon>Basidiomycota</taxon>
        <taxon>Agaricomycotina</taxon>
        <taxon>Agaricomycetes</taxon>
        <taxon>Polyporales</taxon>
        <taxon>Polyporaceae</taxon>
        <taxon>Trametes</taxon>
    </lineage>
</organism>
<reference evidence="2" key="1">
    <citation type="submission" date="2022-11" db="EMBL/GenBank/DDBJ databases">
        <title>Genome Sequence of Cubamyces cubensis.</title>
        <authorList>
            <person name="Buettner E."/>
        </authorList>
    </citation>
    <scope>NUCLEOTIDE SEQUENCE</scope>
    <source>
        <strain evidence="2">MPL-01</strain>
    </source>
</reference>
<proteinExistence type="predicted"/>
<gene>
    <name evidence="2" type="ORF">ONZ51_g4765</name>
</gene>
<protein>
    <recommendedName>
        <fullName evidence="4">C2H2-type domain-containing protein</fullName>
    </recommendedName>
</protein>
<name>A0AAD7TVA5_9APHY</name>
<dbReference type="EMBL" id="JAPEVG010000095">
    <property type="protein sequence ID" value="KAJ8483384.1"/>
    <property type="molecule type" value="Genomic_DNA"/>
</dbReference>
<keyword evidence="3" id="KW-1185">Reference proteome</keyword>